<dbReference type="AlphaFoldDB" id="A0A4S8LUQ5"/>
<evidence type="ECO:0000313" key="2">
    <source>
        <dbReference type="EMBL" id="THU93272.1"/>
    </source>
</evidence>
<gene>
    <name evidence="2" type="ORF">K435DRAFT_670510</name>
</gene>
<evidence type="ECO:0000313" key="3">
    <source>
        <dbReference type="Proteomes" id="UP000297245"/>
    </source>
</evidence>
<protein>
    <submittedName>
        <fullName evidence="2">Uncharacterized protein</fullName>
    </submittedName>
</protein>
<evidence type="ECO:0000256" key="1">
    <source>
        <dbReference type="SAM" id="MobiDB-lite"/>
    </source>
</evidence>
<proteinExistence type="predicted"/>
<keyword evidence="3" id="KW-1185">Reference proteome</keyword>
<feature type="compositionally biased region" description="Acidic residues" evidence="1">
    <location>
        <begin position="133"/>
        <end position="145"/>
    </location>
</feature>
<dbReference type="OrthoDB" id="3263473at2759"/>
<feature type="region of interest" description="Disordered" evidence="1">
    <location>
        <begin position="129"/>
        <end position="158"/>
    </location>
</feature>
<sequence length="158" mass="18152">IRVEWCKSFARAKRWSEEVVLVKEEMRRVLVTLEHKASEWDKRQEFVGPLAQGRSGWDETWRFASSYDGSLAHGTDRCHAEGVKAYANSQASLYRQLEAKFRRMWAGVGQKEKELEAGEDLSIVMRRVIQPDDGNDSSDEEDNDVDINVLTVSDNEDD</sequence>
<name>A0A4S8LUQ5_DENBC</name>
<dbReference type="EMBL" id="ML179253">
    <property type="protein sequence ID" value="THU93272.1"/>
    <property type="molecule type" value="Genomic_DNA"/>
</dbReference>
<accession>A0A4S8LUQ5</accession>
<dbReference type="Proteomes" id="UP000297245">
    <property type="component" value="Unassembled WGS sequence"/>
</dbReference>
<feature type="non-terminal residue" evidence="2">
    <location>
        <position position="1"/>
    </location>
</feature>
<reference evidence="2 3" key="1">
    <citation type="journal article" date="2019" name="Nat. Ecol. Evol.">
        <title>Megaphylogeny resolves global patterns of mushroom evolution.</title>
        <authorList>
            <person name="Varga T."/>
            <person name="Krizsan K."/>
            <person name="Foldi C."/>
            <person name="Dima B."/>
            <person name="Sanchez-Garcia M."/>
            <person name="Sanchez-Ramirez S."/>
            <person name="Szollosi G.J."/>
            <person name="Szarkandi J.G."/>
            <person name="Papp V."/>
            <person name="Albert L."/>
            <person name="Andreopoulos W."/>
            <person name="Angelini C."/>
            <person name="Antonin V."/>
            <person name="Barry K.W."/>
            <person name="Bougher N.L."/>
            <person name="Buchanan P."/>
            <person name="Buyck B."/>
            <person name="Bense V."/>
            <person name="Catcheside P."/>
            <person name="Chovatia M."/>
            <person name="Cooper J."/>
            <person name="Damon W."/>
            <person name="Desjardin D."/>
            <person name="Finy P."/>
            <person name="Geml J."/>
            <person name="Haridas S."/>
            <person name="Hughes K."/>
            <person name="Justo A."/>
            <person name="Karasinski D."/>
            <person name="Kautmanova I."/>
            <person name="Kiss B."/>
            <person name="Kocsube S."/>
            <person name="Kotiranta H."/>
            <person name="LaButti K.M."/>
            <person name="Lechner B.E."/>
            <person name="Liimatainen K."/>
            <person name="Lipzen A."/>
            <person name="Lukacs Z."/>
            <person name="Mihaltcheva S."/>
            <person name="Morgado L.N."/>
            <person name="Niskanen T."/>
            <person name="Noordeloos M.E."/>
            <person name="Ohm R.A."/>
            <person name="Ortiz-Santana B."/>
            <person name="Ovrebo C."/>
            <person name="Racz N."/>
            <person name="Riley R."/>
            <person name="Savchenko A."/>
            <person name="Shiryaev A."/>
            <person name="Soop K."/>
            <person name="Spirin V."/>
            <person name="Szebenyi C."/>
            <person name="Tomsovsky M."/>
            <person name="Tulloss R.E."/>
            <person name="Uehling J."/>
            <person name="Grigoriev I.V."/>
            <person name="Vagvolgyi C."/>
            <person name="Papp T."/>
            <person name="Martin F.M."/>
            <person name="Miettinen O."/>
            <person name="Hibbett D.S."/>
            <person name="Nagy L.G."/>
        </authorList>
    </citation>
    <scope>NUCLEOTIDE SEQUENCE [LARGE SCALE GENOMIC DNA]</scope>
    <source>
        <strain evidence="2 3">CBS 962.96</strain>
    </source>
</reference>
<organism evidence="2 3">
    <name type="scientific">Dendrothele bispora (strain CBS 962.96)</name>
    <dbReference type="NCBI Taxonomy" id="1314807"/>
    <lineage>
        <taxon>Eukaryota</taxon>
        <taxon>Fungi</taxon>
        <taxon>Dikarya</taxon>
        <taxon>Basidiomycota</taxon>
        <taxon>Agaricomycotina</taxon>
        <taxon>Agaricomycetes</taxon>
        <taxon>Agaricomycetidae</taxon>
        <taxon>Agaricales</taxon>
        <taxon>Agaricales incertae sedis</taxon>
        <taxon>Dendrothele</taxon>
    </lineage>
</organism>